<sequence>MESETFIFGFDLSSFPRWMILAIGIGGVFGSFLLQGFAHEKIFKKYKFNESLFLTFLQFLCYASLSFKLFYNLFRGRSKLHAPFWFYFVTAFALVSSTALSNFSLERITYPTQVLFRSSKLIPVMLGSFFFLKKRYSILEIVSVFLIVAGLIGISMSDKKVHNKIDAMGLIAIIASLFADAFASNLEEKAFSQYQAPQDEVIAIIYLIGSFLVGGLSVPTGQFTKGIKQCSENPGLVVSIVLFSYLGAIGIQFVYLIIKSFGSVVAVMVTSLRKAFTVCLSFLLFSDKKFTIYHFFSIVIISSGIGLNVYGKRNSKEQKQKDRKSDSYTSPMDSPIENDIGAQVDDSSENNQQV</sequence>
<reference evidence="8" key="2">
    <citation type="journal article" date="2007" name="Science">
        <title>Draft genome sequence of the sexually transmitted pathogen Trichomonas vaginalis.</title>
        <authorList>
            <person name="Carlton J.M."/>
            <person name="Hirt R.P."/>
            <person name="Silva J.C."/>
            <person name="Delcher A.L."/>
            <person name="Schatz M."/>
            <person name="Zhao Q."/>
            <person name="Wortman J.R."/>
            <person name="Bidwell S.L."/>
            <person name="Alsmark U.C.M."/>
            <person name="Besteiro S."/>
            <person name="Sicheritz-Ponten T."/>
            <person name="Noel C.J."/>
            <person name="Dacks J.B."/>
            <person name="Foster P.G."/>
            <person name="Simillion C."/>
            <person name="Van de Peer Y."/>
            <person name="Miranda-Saavedra D."/>
            <person name="Barton G.J."/>
            <person name="Westrop G.D."/>
            <person name="Mueller S."/>
            <person name="Dessi D."/>
            <person name="Fiori P.L."/>
            <person name="Ren Q."/>
            <person name="Paulsen I."/>
            <person name="Zhang H."/>
            <person name="Bastida-Corcuera F.D."/>
            <person name="Simoes-Barbosa A."/>
            <person name="Brown M.T."/>
            <person name="Hayes R.D."/>
            <person name="Mukherjee M."/>
            <person name="Okumura C.Y."/>
            <person name="Schneider R."/>
            <person name="Smith A.J."/>
            <person name="Vanacova S."/>
            <person name="Villalvazo M."/>
            <person name="Haas B.J."/>
            <person name="Pertea M."/>
            <person name="Feldblyum T.V."/>
            <person name="Utterback T.R."/>
            <person name="Shu C.L."/>
            <person name="Osoegawa K."/>
            <person name="de Jong P.J."/>
            <person name="Hrdy I."/>
            <person name="Horvathova L."/>
            <person name="Zubacova Z."/>
            <person name="Dolezal P."/>
            <person name="Malik S.B."/>
            <person name="Logsdon J.M. Jr."/>
            <person name="Henze K."/>
            <person name="Gupta A."/>
            <person name="Wang C.C."/>
            <person name="Dunne R.L."/>
            <person name="Upcroft J.A."/>
            <person name="Upcroft P."/>
            <person name="White O."/>
            <person name="Salzberg S.L."/>
            <person name="Tang P."/>
            <person name="Chiu C.-H."/>
            <person name="Lee Y.-S."/>
            <person name="Embley T.M."/>
            <person name="Coombs G.H."/>
            <person name="Mottram J.C."/>
            <person name="Tachezy J."/>
            <person name="Fraser-Liggett C.M."/>
            <person name="Johnson P.J."/>
        </authorList>
    </citation>
    <scope>NUCLEOTIDE SEQUENCE [LARGE SCALE GENOMIC DNA]</scope>
    <source>
        <strain evidence="8">G3</strain>
    </source>
</reference>
<feature type="compositionally biased region" description="Basic and acidic residues" evidence="6">
    <location>
        <begin position="315"/>
        <end position="326"/>
    </location>
</feature>
<reference evidence="8" key="1">
    <citation type="submission" date="2006-10" db="EMBL/GenBank/DDBJ databases">
        <authorList>
            <person name="Amadeo P."/>
            <person name="Zhao Q."/>
            <person name="Wortman J."/>
            <person name="Fraser-Liggett C."/>
            <person name="Carlton J."/>
        </authorList>
    </citation>
    <scope>NUCLEOTIDE SEQUENCE</scope>
    <source>
        <strain evidence="8">G3</strain>
    </source>
</reference>
<name>A2EHR2_TRIV3</name>
<feature type="transmembrane region" description="Helical" evidence="7">
    <location>
        <begin position="138"/>
        <end position="155"/>
    </location>
</feature>
<evidence type="ECO:0000256" key="5">
    <source>
        <dbReference type="ARBA" id="ARBA00023136"/>
    </source>
</evidence>
<dbReference type="eggNOG" id="KOG1582">
    <property type="taxonomic scope" value="Eukaryota"/>
</dbReference>
<feature type="transmembrane region" description="Helical" evidence="7">
    <location>
        <begin position="83"/>
        <end position="102"/>
    </location>
</feature>
<keyword evidence="4 7" id="KW-1133">Transmembrane helix</keyword>
<feature type="region of interest" description="Disordered" evidence="6">
    <location>
        <begin position="315"/>
        <end position="354"/>
    </location>
</feature>
<evidence type="ECO:0000256" key="3">
    <source>
        <dbReference type="ARBA" id="ARBA00022692"/>
    </source>
</evidence>
<evidence type="ECO:0000256" key="1">
    <source>
        <dbReference type="ARBA" id="ARBA00004141"/>
    </source>
</evidence>
<feature type="transmembrane region" description="Helical" evidence="7">
    <location>
        <begin position="51"/>
        <end position="71"/>
    </location>
</feature>
<evidence type="ECO:0000256" key="2">
    <source>
        <dbReference type="ARBA" id="ARBA00022448"/>
    </source>
</evidence>
<accession>A2EHR2</accession>
<organism evidence="8 9">
    <name type="scientific">Trichomonas vaginalis (strain ATCC PRA-98 / G3)</name>
    <dbReference type="NCBI Taxonomy" id="412133"/>
    <lineage>
        <taxon>Eukaryota</taxon>
        <taxon>Metamonada</taxon>
        <taxon>Parabasalia</taxon>
        <taxon>Trichomonadida</taxon>
        <taxon>Trichomonadidae</taxon>
        <taxon>Trichomonas</taxon>
    </lineage>
</organism>
<evidence type="ECO:0000313" key="8">
    <source>
        <dbReference type="EMBL" id="EAY07752.1"/>
    </source>
</evidence>
<dbReference type="VEuPathDB" id="TrichDB:TVAG_000360"/>
<proteinExistence type="predicted"/>
<keyword evidence="5 7" id="KW-0472">Membrane</keyword>
<dbReference type="EMBL" id="DS113392">
    <property type="protein sequence ID" value="EAY07752.1"/>
    <property type="molecule type" value="Genomic_DNA"/>
</dbReference>
<keyword evidence="3 7" id="KW-0812">Transmembrane</keyword>
<evidence type="ECO:0000313" key="9">
    <source>
        <dbReference type="Proteomes" id="UP000001542"/>
    </source>
</evidence>
<keyword evidence="9" id="KW-1185">Reference proteome</keyword>
<evidence type="ECO:0000256" key="4">
    <source>
        <dbReference type="ARBA" id="ARBA00022989"/>
    </source>
</evidence>
<dbReference type="KEGG" id="tva:4765646"/>
<dbReference type="OrthoDB" id="438495at2759"/>
<keyword evidence="2" id="KW-0813">Transport</keyword>
<feature type="transmembrane region" description="Helical" evidence="7">
    <location>
        <begin position="236"/>
        <end position="258"/>
    </location>
</feature>
<dbReference type="PANTHER" id="PTHR10778">
    <property type="entry name" value="SOLUTE CARRIER FAMILY 35 MEMBER B"/>
    <property type="match status" value="1"/>
</dbReference>
<dbReference type="SUPFAM" id="SSF103481">
    <property type="entry name" value="Multidrug resistance efflux transporter EmrE"/>
    <property type="match status" value="1"/>
</dbReference>
<dbReference type="GO" id="GO:0046963">
    <property type="term" value="P:3'-phosphoadenosine 5'-phosphosulfate transport"/>
    <property type="evidence" value="ECO:0000318"/>
    <property type="project" value="GO_Central"/>
</dbReference>
<dbReference type="VEuPathDB" id="TrichDB:TVAGG3_0077340"/>
<dbReference type="RefSeq" id="XP_001319975.1">
    <property type="nucleotide sequence ID" value="XM_001319940.1"/>
</dbReference>
<protein>
    <submittedName>
        <fullName evidence="8">Slc35b3 protein, putative</fullName>
    </submittedName>
</protein>
<dbReference type="GO" id="GO:0005789">
    <property type="term" value="C:endoplasmic reticulum membrane"/>
    <property type="evidence" value="ECO:0000318"/>
    <property type="project" value="GO_Central"/>
</dbReference>
<dbReference type="InParanoid" id="A2EHR2"/>
<dbReference type="AlphaFoldDB" id="A2EHR2"/>
<feature type="transmembrane region" description="Helical" evidence="7">
    <location>
        <begin position="18"/>
        <end position="39"/>
    </location>
</feature>
<dbReference type="SMR" id="A2EHR2"/>
<dbReference type="OMA" id="YNRTTQF"/>
<feature type="transmembrane region" description="Helical" evidence="7">
    <location>
        <begin position="203"/>
        <end position="224"/>
    </location>
</feature>
<feature type="transmembrane region" description="Helical" evidence="7">
    <location>
        <begin position="167"/>
        <end position="183"/>
    </location>
</feature>
<comment type="subcellular location">
    <subcellularLocation>
        <location evidence="1">Membrane</location>
        <topology evidence="1">Multi-pass membrane protein</topology>
    </subcellularLocation>
</comment>
<evidence type="ECO:0000256" key="7">
    <source>
        <dbReference type="SAM" id="Phobius"/>
    </source>
</evidence>
<dbReference type="GO" id="GO:0000139">
    <property type="term" value="C:Golgi membrane"/>
    <property type="evidence" value="ECO:0000318"/>
    <property type="project" value="GO_Central"/>
</dbReference>
<evidence type="ECO:0000256" key="6">
    <source>
        <dbReference type="SAM" id="MobiDB-lite"/>
    </source>
</evidence>
<gene>
    <name evidence="8" type="ORF">TVAG_000360</name>
</gene>
<dbReference type="GO" id="GO:0046964">
    <property type="term" value="F:3'-phosphoadenosine 5'-phosphosulfate transmembrane transporter activity"/>
    <property type="evidence" value="ECO:0000318"/>
    <property type="project" value="GO_Central"/>
</dbReference>
<dbReference type="Pfam" id="PF08449">
    <property type="entry name" value="UAA"/>
    <property type="match status" value="1"/>
</dbReference>
<dbReference type="GO" id="GO:0055085">
    <property type="term" value="P:transmembrane transport"/>
    <property type="evidence" value="ECO:0000318"/>
    <property type="project" value="GO_Central"/>
</dbReference>
<dbReference type="Proteomes" id="UP000001542">
    <property type="component" value="Unassembled WGS sequence"/>
</dbReference>
<dbReference type="InterPro" id="IPR013657">
    <property type="entry name" value="SCL35B1-4/HUT1"/>
</dbReference>
<dbReference type="PANTHER" id="PTHR10778:SF8">
    <property type="entry name" value="ADENOSINE 3'-PHOSPHO 5'-PHOSPHOSULFATE TRANSPORTER 2"/>
    <property type="match status" value="1"/>
</dbReference>
<feature type="transmembrane region" description="Helical" evidence="7">
    <location>
        <begin position="114"/>
        <end position="132"/>
    </location>
</feature>
<feature type="transmembrane region" description="Helical" evidence="7">
    <location>
        <begin position="292"/>
        <end position="311"/>
    </location>
</feature>
<dbReference type="STRING" id="5722.A2EHR2"/>
<dbReference type="InterPro" id="IPR037185">
    <property type="entry name" value="EmrE-like"/>
</dbReference>